<comment type="caution">
    <text evidence="7">The sequence shown here is derived from an EMBL/GenBank/DDBJ whole genome shotgun (WGS) entry which is preliminary data.</text>
</comment>
<dbReference type="GO" id="GO:0003735">
    <property type="term" value="F:structural constituent of ribosome"/>
    <property type="evidence" value="ECO:0007669"/>
    <property type="project" value="InterPro"/>
</dbReference>
<evidence type="ECO:0000313" key="8">
    <source>
        <dbReference type="Proteomes" id="UP000177202"/>
    </source>
</evidence>
<dbReference type="NCBIfam" id="TIGR00012">
    <property type="entry name" value="L29"/>
    <property type="match status" value="1"/>
</dbReference>
<evidence type="ECO:0000256" key="5">
    <source>
        <dbReference type="HAMAP-Rule" id="MF_00374"/>
    </source>
</evidence>
<dbReference type="InterPro" id="IPR001854">
    <property type="entry name" value="Ribosomal_uL29"/>
</dbReference>
<dbReference type="InterPro" id="IPR036049">
    <property type="entry name" value="Ribosomal_uL29_sf"/>
</dbReference>
<feature type="compositionally biased region" description="Low complexity" evidence="6">
    <location>
        <begin position="59"/>
        <end position="78"/>
    </location>
</feature>
<dbReference type="STRING" id="1802772.A3H60_02300"/>
<dbReference type="Gene3D" id="1.10.287.310">
    <property type="match status" value="1"/>
</dbReference>
<dbReference type="AlphaFoldDB" id="A0A1G2UKJ2"/>
<gene>
    <name evidence="5" type="primary">rpmC</name>
    <name evidence="7" type="ORF">A3H60_02300</name>
</gene>
<evidence type="ECO:0000313" key="7">
    <source>
        <dbReference type="EMBL" id="OHB09700.1"/>
    </source>
</evidence>
<evidence type="ECO:0000256" key="1">
    <source>
        <dbReference type="ARBA" id="ARBA00009254"/>
    </source>
</evidence>
<keyword evidence="3 5" id="KW-0687">Ribonucleoprotein</keyword>
<dbReference type="GO" id="GO:0005840">
    <property type="term" value="C:ribosome"/>
    <property type="evidence" value="ECO:0007669"/>
    <property type="project" value="UniProtKB-KW"/>
</dbReference>
<dbReference type="HAMAP" id="MF_00374">
    <property type="entry name" value="Ribosomal_uL29"/>
    <property type="match status" value="1"/>
</dbReference>
<evidence type="ECO:0000256" key="6">
    <source>
        <dbReference type="SAM" id="MobiDB-lite"/>
    </source>
</evidence>
<dbReference type="Proteomes" id="UP000177202">
    <property type="component" value="Unassembled WGS sequence"/>
</dbReference>
<proteinExistence type="inferred from homology"/>
<keyword evidence="2 5" id="KW-0689">Ribosomal protein</keyword>
<comment type="similarity">
    <text evidence="1 5">Belongs to the universal ribosomal protein uL29 family.</text>
</comment>
<dbReference type="GO" id="GO:1990904">
    <property type="term" value="C:ribonucleoprotein complex"/>
    <property type="evidence" value="ECO:0007669"/>
    <property type="project" value="UniProtKB-KW"/>
</dbReference>
<name>A0A1G2UKJ2_9BACT</name>
<protein>
    <recommendedName>
        <fullName evidence="4 5">Large ribosomal subunit protein uL29</fullName>
    </recommendedName>
</protein>
<reference evidence="7 8" key="1">
    <citation type="journal article" date="2016" name="Nat. Commun.">
        <title>Thousands of microbial genomes shed light on interconnected biogeochemical processes in an aquifer system.</title>
        <authorList>
            <person name="Anantharaman K."/>
            <person name="Brown C.T."/>
            <person name="Hug L.A."/>
            <person name="Sharon I."/>
            <person name="Castelle C.J."/>
            <person name="Probst A.J."/>
            <person name="Thomas B.C."/>
            <person name="Singh A."/>
            <person name="Wilkins M.J."/>
            <person name="Karaoz U."/>
            <person name="Brodie E.L."/>
            <person name="Williams K.H."/>
            <person name="Hubbard S.S."/>
            <person name="Banfield J.F."/>
        </authorList>
    </citation>
    <scope>NUCLEOTIDE SEQUENCE [LARGE SCALE GENOMIC DNA]</scope>
</reference>
<sequence>MKKTSYKDKPKQDLIKALLERRETFRKLKFGTAGSKIRNVKEGRGLRKDIARIMTELNSSTPSTKLRTSKLTTSKQHG</sequence>
<organism evidence="7 8">
    <name type="scientific">Candidatus Zambryskibacteria bacterium RIFCSPLOWO2_02_FULL_44_12b</name>
    <dbReference type="NCBI Taxonomy" id="1802772"/>
    <lineage>
        <taxon>Bacteria</taxon>
        <taxon>Candidatus Zambryskiibacteriota</taxon>
    </lineage>
</organism>
<evidence type="ECO:0000256" key="3">
    <source>
        <dbReference type="ARBA" id="ARBA00023274"/>
    </source>
</evidence>
<feature type="region of interest" description="Disordered" evidence="6">
    <location>
        <begin position="58"/>
        <end position="78"/>
    </location>
</feature>
<dbReference type="SUPFAM" id="SSF46561">
    <property type="entry name" value="Ribosomal protein L29 (L29p)"/>
    <property type="match status" value="1"/>
</dbReference>
<accession>A0A1G2UKJ2</accession>
<dbReference type="Pfam" id="PF00831">
    <property type="entry name" value="Ribosomal_L29"/>
    <property type="match status" value="1"/>
</dbReference>
<dbReference type="GO" id="GO:0006412">
    <property type="term" value="P:translation"/>
    <property type="evidence" value="ECO:0007669"/>
    <property type="project" value="UniProtKB-UniRule"/>
</dbReference>
<evidence type="ECO:0000256" key="2">
    <source>
        <dbReference type="ARBA" id="ARBA00022980"/>
    </source>
</evidence>
<evidence type="ECO:0000256" key="4">
    <source>
        <dbReference type="ARBA" id="ARBA00035204"/>
    </source>
</evidence>
<dbReference type="EMBL" id="MHWP01000028">
    <property type="protein sequence ID" value="OHB09700.1"/>
    <property type="molecule type" value="Genomic_DNA"/>
</dbReference>